<dbReference type="Gene3D" id="3.40.30.10">
    <property type="entry name" value="Glutaredoxin"/>
    <property type="match status" value="1"/>
</dbReference>
<dbReference type="SUPFAM" id="SSF52833">
    <property type="entry name" value="Thioredoxin-like"/>
    <property type="match status" value="1"/>
</dbReference>
<dbReference type="InParanoid" id="A0A078B2H1"/>
<evidence type="ECO:0000313" key="2">
    <source>
        <dbReference type="Proteomes" id="UP000039865"/>
    </source>
</evidence>
<dbReference type="InterPro" id="IPR036249">
    <property type="entry name" value="Thioredoxin-like_sf"/>
</dbReference>
<proteinExistence type="predicted"/>
<evidence type="ECO:0008006" key="3">
    <source>
        <dbReference type="Google" id="ProtNLM"/>
    </source>
</evidence>
<reference evidence="1 2" key="1">
    <citation type="submission" date="2014-06" db="EMBL/GenBank/DDBJ databases">
        <authorList>
            <person name="Swart Estienne"/>
        </authorList>
    </citation>
    <scope>NUCLEOTIDE SEQUENCE [LARGE SCALE GENOMIC DNA]</scope>
    <source>
        <strain evidence="1 2">130c</strain>
    </source>
</reference>
<gene>
    <name evidence="1" type="primary">Contig6884.g7367</name>
    <name evidence="1" type="ORF">STYLEM_17552</name>
</gene>
<dbReference type="EMBL" id="CCKQ01016562">
    <property type="protein sequence ID" value="CDW88431.1"/>
    <property type="molecule type" value="Genomic_DNA"/>
</dbReference>
<protein>
    <recommendedName>
        <fullName evidence="3">Thioredoxin domain-containing protein</fullName>
    </recommendedName>
</protein>
<evidence type="ECO:0000313" key="1">
    <source>
        <dbReference type="EMBL" id="CDW88431.1"/>
    </source>
</evidence>
<keyword evidence="2" id="KW-1185">Reference proteome</keyword>
<organism evidence="1 2">
    <name type="scientific">Stylonychia lemnae</name>
    <name type="common">Ciliate</name>
    <dbReference type="NCBI Taxonomy" id="5949"/>
    <lineage>
        <taxon>Eukaryota</taxon>
        <taxon>Sar</taxon>
        <taxon>Alveolata</taxon>
        <taxon>Ciliophora</taxon>
        <taxon>Intramacronucleata</taxon>
        <taxon>Spirotrichea</taxon>
        <taxon>Stichotrichia</taxon>
        <taxon>Sporadotrichida</taxon>
        <taxon>Oxytrichidae</taxon>
        <taxon>Stylonychinae</taxon>
        <taxon>Stylonychia</taxon>
    </lineage>
</organism>
<accession>A0A078B2H1</accession>
<name>A0A078B2H1_STYLE</name>
<dbReference type="Proteomes" id="UP000039865">
    <property type="component" value="Unassembled WGS sequence"/>
</dbReference>
<dbReference type="AlphaFoldDB" id="A0A078B2H1"/>
<sequence>MAIFHNQSYLGTISLENLRQVATQLKSSNYQMYQLHFTMILIEKNQIENLRYQYGITKFPSILLFKSQQFFPYNGGLKQEQLLNWVQQKIIMAPIYFNSTEELLQFKTHQLTQGESIIIYSGDLQRELENFHEISLKIKQKDPRLYFGVLNFTHKFNLSLEAFDYHRQCQMREYYNIIILRNLTKIYPLKCLNLPFIETEDIVDLK</sequence>